<dbReference type="PROSITE" id="PS51747">
    <property type="entry name" value="CYT_DCMP_DEAMINASES_2"/>
    <property type="match status" value="1"/>
</dbReference>
<dbReference type="PANTHER" id="PTHR11079:SF202">
    <property type="entry name" value="TRNA-SPECIFIC ADENOSINE DEAMINASE"/>
    <property type="match status" value="1"/>
</dbReference>
<dbReference type="PROSITE" id="PS00903">
    <property type="entry name" value="CYT_DCMP_DEAMINASES_1"/>
    <property type="match status" value="1"/>
</dbReference>
<feature type="domain" description="CMP/dCMP-type deaminase" evidence="3">
    <location>
        <begin position="3"/>
        <end position="116"/>
    </location>
</feature>
<dbReference type="Gene3D" id="3.40.140.10">
    <property type="entry name" value="Cytidine Deaminase, domain 2"/>
    <property type="match status" value="1"/>
</dbReference>
<dbReference type="EMBL" id="UINC01004298">
    <property type="protein sequence ID" value="SVA13288.1"/>
    <property type="molecule type" value="Genomic_DNA"/>
</dbReference>
<gene>
    <name evidence="4" type="ORF">METZ01_LOCUS66142</name>
</gene>
<dbReference type="CDD" id="cd01285">
    <property type="entry name" value="nucleoside_deaminase"/>
    <property type="match status" value="1"/>
</dbReference>
<dbReference type="InterPro" id="IPR002125">
    <property type="entry name" value="CMP_dCMP_dom"/>
</dbReference>
<evidence type="ECO:0000259" key="3">
    <source>
        <dbReference type="PROSITE" id="PS51747"/>
    </source>
</evidence>
<evidence type="ECO:0000256" key="1">
    <source>
        <dbReference type="ARBA" id="ARBA00022723"/>
    </source>
</evidence>
<dbReference type="SUPFAM" id="SSF53927">
    <property type="entry name" value="Cytidine deaminase-like"/>
    <property type="match status" value="1"/>
</dbReference>
<reference evidence="4" key="1">
    <citation type="submission" date="2018-05" db="EMBL/GenBank/DDBJ databases">
        <authorList>
            <person name="Lanie J.A."/>
            <person name="Ng W.-L."/>
            <person name="Kazmierczak K.M."/>
            <person name="Andrzejewski T.M."/>
            <person name="Davidsen T.M."/>
            <person name="Wayne K.J."/>
            <person name="Tettelin H."/>
            <person name="Glass J.I."/>
            <person name="Rusch D."/>
            <person name="Podicherti R."/>
            <person name="Tsui H.-C.T."/>
            <person name="Winkler M.E."/>
        </authorList>
    </citation>
    <scope>NUCLEOTIDE SEQUENCE</scope>
</reference>
<accession>A0A381TCH4</accession>
<keyword evidence="2" id="KW-0862">Zinc</keyword>
<dbReference type="PANTHER" id="PTHR11079">
    <property type="entry name" value="CYTOSINE DEAMINASE FAMILY MEMBER"/>
    <property type="match status" value="1"/>
</dbReference>
<dbReference type="AlphaFoldDB" id="A0A381TCH4"/>
<dbReference type="InterPro" id="IPR016193">
    <property type="entry name" value="Cytidine_deaminase-like"/>
</dbReference>
<dbReference type="InterPro" id="IPR016192">
    <property type="entry name" value="APOBEC/CMP_deaminase_Zn-bd"/>
</dbReference>
<proteinExistence type="predicted"/>
<sequence length="155" mass="16914">MMIEHETFIRAAIALAEEAMRHGNEPFGALLVIDGEVRLKARNQVVTECDPTRHAELSLVSDACRCLDSAALARATLYASTEPCVMCCGAIYWSQVPRVVFGCSATMLGTLSGGSLVVPSRQVFGRGRRPVEVLGPLLEEEAVVAHREFWSPRAR</sequence>
<keyword evidence="1" id="KW-0479">Metal-binding</keyword>
<dbReference type="GO" id="GO:0052717">
    <property type="term" value="F:tRNA-specific adenosine-34 deaminase activity"/>
    <property type="evidence" value="ECO:0007669"/>
    <property type="project" value="TreeGrafter"/>
</dbReference>
<organism evidence="4">
    <name type="scientific">marine metagenome</name>
    <dbReference type="NCBI Taxonomy" id="408172"/>
    <lineage>
        <taxon>unclassified sequences</taxon>
        <taxon>metagenomes</taxon>
        <taxon>ecological metagenomes</taxon>
    </lineage>
</organism>
<dbReference type="GO" id="GO:0002100">
    <property type="term" value="P:tRNA wobble adenosine to inosine editing"/>
    <property type="evidence" value="ECO:0007669"/>
    <property type="project" value="TreeGrafter"/>
</dbReference>
<dbReference type="Pfam" id="PF00383">
    <property type="entry name" value="dCMP_cyt_deam_1"/>
    <property type="match status" value="1"/>
</dbReference>
<evidence type="ECO:0000313" key="4">
    <source>
        <dbReference type="EMBL" id="SVA13288.1"/>
    </source>
</evidence>
<name>A0A381TCH4_9ZZZZ</name>
<dbReference type="GO" id="GO:0008270">
    <property type="term" value="F:zinc ion binding"/>
    <property type="evidence" value="ECO:0007669"/>
    <property type="project" value="InterPro"/>
</dbReference>
<protein>
    <recommendedName>
        <fullName evidence="3">CMP/dCMP-type deaminase domain-containing protein</fullName>
    </recommendedName>
</protein>
<evidence type="ECO:0000256" key="2">
    <source>
        <dbReference type="ARBA" id="ARBA00022833"/>
    </source>
</evidence>